<protein>
    <submittedName>
        <fullName evidence="1">Uncharacterized protein</fullName>
    </submittedName>
</protein>
<gene>
    <name evidence="1" type="ORF">TM448A00285_0040</name>
    <name evidence="2" type="ORF">TM448B00616_0032</name>
</gene>
<dbReference type="EMBL" id="MT144638">
    <property type="protein sequence ID" value="QJH96070.1"/>
    <property type="molecule type" value="Genomic_DNA"/>
</dbReference>
<evidence type="ECO:0000313" key="2">
    <source>
        <dbReference type="EMBL" id="QJH96070.1"/>
    </source>
</evidence>
<reference evidence="1" key="1">
    <citation type="submission" date="2020-03" db="EMBL/GenBank/DDBJ databases">
        <title>The deep terrestrial virosphere.</title>
        <authorList>
            <person name="Holmfeldt K."/>
            <person name="Nilsson E."/>
            <person name="Simone D."/>
            <person name="Lopez-Fernandez M."/>
            <person name="Wu X."/>
            <person name="de Brujin I."/>
            <person name="Lundin D."/>
            <person name="Andersson A."/>
            <person name="Bertilsson S."/>
            <person name="Dopson M."/>
        </authorList>
    </citation>
    <scope>NUCLEOTIDE SEQUENCE</scope>
    <source>
        <strain evidence="1">TM448A00285</strain>
        <strain evidence="2">TM448B00616</strain>
    </source>
</reference>
<name>A0A6H1ZEH3_9ZZZZ</name>
<dbReference type="AlphaFoldDB" id="A0A6H1ZEH3"/>
<dbReference type="EMBL" id="MT143998">
    <property type="protein sequence ID" value="QJA45862.1"/>
    <property type="molecule type" value="Genomic_DNA"/>
</dbReference>
<sequence>MPIAAFQEYLRRLPARQAELKLVLAEAISLPQMKERDHKAAIRRWMREAGVEERAKPATSGVLKLLGIGIRHANKPG</sequence>
<accession>A0A6H1ZEH3</accession>
<proteinExistence type="predicted"/>
<organism evidence="1">
    <name type="scientific">viral metagenome</name>
    <dbReference type="NCBI Taxonomy" id="1070528"/>
    <lineage>
        <taxon>unclassified sequences</taxon>
        <taxon>metagenomes</taxon>
        <taxon>organismal metagenomes</taxon>
    </lineage>
</organism>
<evidence type="ECO:0000313" key="1">
    <source>
        <dbReference type="EMBL" id="QJA45862.1"/>
    </source>
</evidence>